<reference evidence="1" key="1">
    <citation type="journal article" date="2014" name="Int. J. Syst. Evol. Microbiol.">
        <title>Complete genome sequence of Corynebacterium casei LMG S-19264T (=DSM 44701T), isolated from a smear-ripened cheese.</title>
        <authorList>
            <consortium name="US DOE Joint Genome Institute (JGI-PGF)"/>
            <person name="Walter F."/>
            <person name="Albersmeier A."/>
            <person name="Kalinowski J."/>
            <person name="Ruckert C."/>
        </authorList>
    </citation>
    <scope>NUCLEOTIDE SEQUENCE</scope>
    <source>
        <strain evidence="1">JCM 4714</strain>
    </source>
</reference>
<dbReference type="EMBL" id="BMVG01000081">
    <property type="protein sequence ID" value="GGW23586.1"/>
    <property type="molecule type" value="Genomic_DNA"/>
</dbReference>
<evidence type="ECO:0000313" key="1">
    <source>
        <dbReference type="EMBL" id="GGW23586.1"/>
    </source>
</evidence>
<dbReference type="Proteomes" id="UP000655443">
    <property type="component" value="Unassembled WGS sequence"/>
</dbReference>
<protein>
    <submittedName>
        <fullName evidence="1">Uncharacterized protein</fullName>
    </submittedName>
</protein>
<comment type="caution">
    <text evidence="1">The sequence shown here is derived from an EMBL/GenBank/DDBJ whole genome shotgun (WGS) entry which is preliminary data.</text>
</comment>
<reference evidence="1" key="2">
    <citation type="submission" date="2020-09" db="EMBL/GenBank/DDBJ databases">
        <authorList>
            <person name="Sun Q."/>
            <person name="Ohkuma M."/>
        </authorList>
    </citation>
    <scope>NUCLEOTIDE SEQUENCE</scope>
    <source>
        <strain evidence="1">JCM 4714</strain>
    </source>
</reference>
<dbReference type="RefSeq" id="WP_189959903.1">
    <property type="nucleotide sequence ID" value="NZ_BMVG01000081.1"/>
</dbReference>
<sequence>MGAIVGVHRIAQQFVSSYELGSCWFDALRGGLELAGWEGVADALGEGDLRVAFFGDLFRPTAALAFGEPAYGPDDIRPGLDRDLLTAFYDAALEKEPGLAPPERAMGVHRAATAFMPRQLLRSRTFAGLTQRAFIGNLRQVSDYLTDPATKEAALRRLGKLVDDDTRVLIGHSLGSVIAYYSSCTSLSPLVKG</sequence>
<name>A0A918MHX3_9ACTN</name>
<accession>A0A918MHX3</accession>
<proteinExistence type="predicted"/>
<evidence type="ECO:0000313" key="2">
    <source>
        <dbReference type="Proteomes" id="UP000655443"/>
    </source>
</evidence>
<gene>
    <name evidence="1" type="ORF">GCM10010339_93420</name>
</gene>
<organism evidence="1 2">
    <name type="scientific">Streptomyces alanosinicus</name>
    <dbReference type="NCBI Taxonomy" id="68171"/>
    <lineage>
        <taxon>Bacteria</taxon>
        <taxon>Bacillati</taxon>
        <taxon>Actinomycetota</taxon>
        <taxon>Actinomycetes</taxon>
        <taxon>Kitasatosporales</taxon>
        <taxon>Streptomycetaceae</taxon>
        <taxon>Streptomyces</taxon>
    </lineage>
</organism>
<dbReference type="AlphaFoldDB" id="A0A918MHX3"/>
<keyword evidence="2" id="KW-1185">Reference proteome</keyword>